<dbReference type="Gene3D" id="3.30.700.30">
    <property type="match status" value="1"/>
</dbReference>
<keyword evidence="6" id="KW-0092">Biotin</keyword>
<evidence type="ECO:0000256" key="2">
    <source>
        <dbReference type="ARBA" id="ARBA00013050"/>
    </source>
</evidence>
<protein>
    <recommendedName>
        <fullName evidence="2">propionyl-CoA carboxylase</fullName>
        <ecNumber evidence="2">6.4.1.3</ecNumber>
    </recommendedName>
</protein>
<dbReference type="InterPro" id="IPR000089">
    <property type="entry name" value="Biotin_lipoyl"/>
</dbReference>
<dbReference type="EC" id="6.4.1.3" evidence="2"/>
<keyword evidence="4" id="KW-0443">Lipid metabolism</keyword>
<dbReference type="CDD" id="cd06850">
    <property type="entry name" value="biotinyl_domain"/>
    <property type="match status" value="1"/>
</dbReference>
<dbReference type="Pfam" id="PF00364">
    <property type="entry name" value="Biotin_lipoyl"/>
    <property type="match status" value="1"/>
</dbReference>
<keyword evidence="5" id="KW-0464">Manganese</keyword>
<dbReference type="UniPathway" id="UPA00945">
    <property type="reaction ID" value="UER00908"/>
</dbReference>
<sequence>METQYPDGFTGVQLSPQEAHEIAACASVFAFVQERVPLREGVVRLGGMFGGDENSYRVSFDEEESTGGGESPSFSCVARVEGFGENSATTTGATTVQVVEQLGPPQDYLVRFLVNGKPRVMQVLSQSVTGEWYMEMHGANLPVLVQSPREFELSRHMLPPKKIDTSDMVLSPMPGVLIGLAVMEGDHVEIGQELCIVEAMKMQNIIRAPRAGIIAKCRVEPGASLMADDVILDYEPVTITEDGENNT</sequence>
<evidence type="ECO:0000259" key="8">
    <source>
        <dbReference type="PROSITE" id="PS50968"/>
    </source>
</evidence>
<organism evidence="9">
    <name type="scientific">Cyclophora tenuis</name>
    <name type="common">Marine diatom</name>
    <dbReference type="NCBI Taxonomy" id="216820"/>
    <lineage>
        <taxon>Eukaryota</taxon>
        <taxon>Sar</taxon>
        <taxon>Stramenopiles</taxon>
        <taxon>Ochrophyta</taxon>
        <taxon>Bacillariophyta</taxon>
        <taxon>Fragilariophyceae</taxon>
        <taxon>Fragilariophycidae</taxon>
        <taxon>Cyclophorales</taxon>
        <taxon>Cyclophoraceae</taxon>
        <taxon>Cyclophora</taxon>
    </lineage>
</organism>
<dbReference type="FunFam" id="2.40.50.100:FF:000003">
    <property type="entry name" value="Acetyl-CoA carboxylase biotin carboxyl carrier protein"/>
    <property type="match status" value="1"/>
</dbReference>
<dbReference type="SUPFAM" id="SSF51230">
    <property type="entry name" value="Single hybrid motif"/>
    <property type="match status" value="1"/>
</dbReference>
<reference evidence="9" key="1">
    <citation type="submission" date="2021-01" db="EMBL/GenBank/DDBJ databases">
        <authorList>
            <person name="Corre E."/>
            <person name="Pelletier E."/>
            <person name="Niang G."/>
            <person name="Scheremetjew M."/>
            <person name="Finn R."/>
            <person name="Kale V."/>
            <person name="Holt S."/>
            <person name="Cochrane G."/>
            <person name="Meng A."/>
            <person name="Brown T."/>
            <person name="Cohen L."/>
        </authorList>
    </citation>
    <scope>NUCLEOTIDE SEQUENCE</scope>
    <source>
        <strain evidence="9">ECT3854</strain>
    </source>
</reference>
<keyword evidence="3" id="KW-0460">Magnesium</keyword>
<evidence type="ECO:0000313" key="9">
    <source>
        <dbReference type="EMBL" id="CAD8933294.1"/>
    </source>
</evidence>
<dbReference type="PANTHER" id="PTHR45266">
    <property type="entry name" value="OXALOACETATE DECARBOXYLASE ALPHA CHAIN"/>
    <property type="match status" value="1"/>
</dbReference>
<dbReference type="InterPro" id="IPR001882">
    <property type="entry name" value="Biotin_BS"/>
</dbReference>
<comment type="catalytic activity">
    <reaction evidence="7">
        <text>propanoyl-CoA + hydrogencarbonate + ATP = (S)-methylmalonyl-CoA + ADP + phosphate + H(+)</text>
        <dbReference type="Rhea" id="RHEA:23720"/>
        <dbReference type="ChEBI" id="CHEBI:15378"/>
        <dbReference type="ChEBI" id="CHEBI:17544"/>
        <dbReference type="ChEBI" id="CHEBI:30616"/>
        <dbReference type="ChEBI" id="CHEBI:43474"/>
        <dbReference type="ChEBI" id="CHEBI:57327"/>
        <dbReference type="ChEBI" id="CHEBI:57392"/>
        <dbReference type="ChEBI" id="CHEBI:456216"/>
        <dbReference type="EC" id="6.4.1.3"/>
    </reaction>
    <physiologicalReaction direction="left-to-right" evidence="7">
        <dbReference type="Rhea" id="RHEA:23721"/>
    </physiologicalReaction>
</comment>
<dbReference type="AlphaFoldDB" id="A0A7S1D1I0"/>
<name>A0A7S1D1I0_CYCTE</name>
<evidence type="ECO:0000256" key="5">
    <source>
        <dbReference type="ARBA" id="ARBA00023211"/>
    </source>
</evidence>
<evidence type="ECO:0000256" key="3">
    <source>
        <dbReference type="ARBA" id="ARBA00022842"/>
    </source>
</evidence>
<gene>
    <name evidence="9" type="ORF">CTEN0397_LOCUS4323</name>
</gene>
<comment type="pathway">
    <text evidence="1">Metabolic intermediate metabolism; propanoyl-CoA degradation; succinyl-CoA from propanoyl-CoA: step 1/3.</text>
</comment>
<dbReference type="EMBL" id="HBFW01006655">
    <property type="protein sequence ID" value="CAD8933294.1"/>
    <property type="molecule type" value="Transcribed_RNA"/>
</dbReference>
<evidence type="ECO:0000256" key="1">
    <source>
        <dbReference type="ARBA" id="ARBA00005060"/>
    </source>
</evidence>
<evidence type="ECO:0000256" key="6">
    <source>
        <dbReference type="ARBA" id="ARBA00023267"/>
    </source>
</evidence>
<dbReference type="Pfam" id="PF18140">
    <property type="entry name" value="PCC_BT"/>
    <property type="match status" value="1"/>
</dbReference>
<dbReference type="PROSITE" id="PS00188">
    <property type="entry name" value="BIOTIN"/>
    <property type="match status" value="1"/>
</dbReference>
<evidence type="ECO:0000256" key="4">
    <source>
        <dbReference type="ARBA" id="ARBA00022963"/>
    </source>
</evidence>
<dbReference type="GO" id="GO:0004658">
    <property type="term" value="F:propionyl-CoA carboxylase activity"/>
    <property type="evidence" value="ECO:0007669"/>
    <property type="project" value="UniProtKB-EC"/>
</dbReference>
<feature type="domain" description="Lipoyl-binding" evidence="8">
    <location>
        <begin position="160"/>
        <end position="235"/>
    </location>
</feature>
<dbReference type="InterPro" id="IPR050709">
    <property type="entry name" value="Biotin_Carboxyl_Carrier/Decarb"/>
</dbReference>
<dbReference type="InterPro" id="IPR011053">
    <property type="entry name" value="Single_hybrid_motif"/>
</dbReference>
<dbReference type="GO" id="GO:0016042">
    <property type="term" value="P:lipid catabolic process"/>
    <property type="evidence" value="ECO:0007669"/>
    <property type="project" value="UniProtKB-KW"/>
</dbReference>
<keyword evidence="4" id="KW-0442">Lipid degradation</keyword>
<dbReference type="PROSITE" id="PS50968">
    <property type="entry name" value="BIOTINYL_LIPOYL"/>
    <property type="match status" value="1"/>
</dbReference>
<dbReference type="PANTHER" id="PTHR45266:SF3">
    <property type="entry name" value="OXALOACETATE DECARBOXYLASE ALPHA CHAIN"/>
    <property type="match status" value="1"/>
</dbReference>
<evidence type="ECO:0000256" key="7">
    <source>
        <dbReference type="ARBA" id="ARBA00049495"/>
    </source>
</evidence>
<dbReference type="InterPro" id="IPR041265">
    <property type="entry name" value="PCC_BT"/>
</dbReference>
<accession>A0A7S1D1I0</accession>
<proteinExistence type="predicted"/>
<dbReference type="Gene3D" id="2.40.50.100">
    <property type="match status" value="1"/>
</dbReference>